<reference evidence="3 4" key="1">
    <citation type="submission" date="2024-11" db="EMBL/GenBank/DDBJ databases">
        <title>Chromosome-level genome assembly of the freshwater bivalve Anodonta woodiana.</title>
        <authorList>
            <person name="Chen X."/>
        </authorList>
    </citation>
    <scope>NUCLEOTIDE SEQUENCE [LARGE SCALE GENOMIC DNA]</scope>
    <source>
        <strain evidence="3">MN2024</strain>
        <tissue evidence="3">Gills</tissue>
    </source>
</reference>
<protein>
    <recommendedName>
        <fullName evidence="2">Ig-like domain-containing protein</fullName>
    </recommendedName>
</protein>
<dbReference type="InterPro" id="IPR036179">
    <property type="entry name" value="Ig-like_dom_sf"/>
</dbReference>
<dbReference type="Gene3D" id="2.60.40.10">
    <property type="entry name" value="Immunoglobulins"/>
    <property type="match status" value="2"/>
</dbReference>
<keyword evidence="1" id="KW-0472">Membrane</keyword>
<feature type="domain" description="Ig-like" evidence="2">
    <location>
        <begin position="235"/>
        <end position="327"/>
    </location>
</feature>
<feature type="non-terminal residue" evidence="3">
    <location>
        <position position="1"/>
    </location>
</feature>
<proteinExistence type="predicted"/>
<name>A0ABD3VWY5_SINWO</name>
<accession>A0ABD3VWY5</accession>
<dbReference type="Proteomes" id="UP001634394">
    <property type="component" value="Unassembled WGS sequence"/>
</dbReference>
<comment type="caution">
    <text evidence="3">The sequence shown here is derived from an EMBL/GenBank/DDBJ whole genome shotgun (WGS) entry which is preliminary data.</text>
</comment>
<keyword evidence="1" id="KW-0812">Transmembrane</keyword>
<keyword evidence="1" id="KW-1133">Transmembrane helix</keyword>
<sequence>EGDGCDDGDGCSSSRRCTEQRSSTCSSTSSIAQRFLELKRKSPKRLRYIFIGVGFISAIFIVLTVTLAVHFVDAFSGLHESDPEVSTFTDNKEYVNSTITTTNKVFTTTNSDTKHPVISMSNIDIQLDDEPVNITCEVSHIQDWTSLSIMRMLRDIPEPVVIVVRTDSSVPVVQTLVTANISTEVVQSSNGNLVLTITFAKMRCEDIANYSCIIDSMRGTQQNSTANITVSLQPPHLDVPHNIVEDKDISLRCSMEIFGREGTIVWKFKSPNASKFEEFTIQPANSKQVGNCSSILRSVMTFTPTKYESGSVFRCEVQGAIQSPYVKQYLHSQAELHVVKKDFCADHGQFSVHPHPRYPCNLVIYCMSTGPLIYEIECGEGFCYDAERTMCLPVQRKAQNS</sequence>
<dbReference type="InterPro" id="IPR007110">
    <property type="entry name" value="Ig-like_dom"/>
</dbReference>
<dbReference type="SUPFAM" id="SSF48726">
    <property type="entry name" value="Immunoglobulin"/>
    <property type="match status" value="2"/>
</dbReference>
<dbReference type="PROSITE" id="PS50835">
    <property type="entry name" value="IG_LIKE"/>
    <property type="match status" value="2"/>
</dbReference>
<organism evidence="3 4">
    <name type="scientific">Sinanodonta woodiana</name>
    <name type="common">Chinese pond mussel</name>
    <name type="synonym">Anodonta woodiana</name>
    <dbReference type="NCBI Taxonomy" id="1069815"/>
    <lineage>
        <taxon>Eukaryota</taxon>
        <taxon>Metazoa</taxon>
        <taxon>Spiralia</taxon>
        <taxon>Lophotrochozoa</taxon>
        <taxon>Mollusca</taxon>
        <taxon>Bivalvia</taxon>
        <taxon>Autobranchia</taxon>
        <taxon>Heteroconchia</taxon>
        <taxon>Palaeoheterodonta</taxon>
        <taxon>Unionida</taxon>
        <taxon>Unionoidea</taxon>
        <taxon>Unionidae</taxon>
        <taxon>Unioninae</taxon>
        <taxon>Sinanodonta</taxon>
    </lineage>
</organism>
<dbReference type="InterPro" id="IPR013783">
    <property type="entry name" value="Ig-like_fold"/>
</dbReference>
<feature type="transmembrane region" description="Helical" evidence="1">
    <location>
        <begin position="48"/>
        <end position="72"/>
    </location>
</feature>
<evidence type="ECO:0000256" key="1">
    <source>
        <dbReference type="SAM" id="Phobius"/>
    </source>
</evidence>
<evidence type="ECO:0000259" key="2">
    <source>
        <dbReference type="PROSITE" id="PS50835"/>
    </source>
</evidence>
<dbReference type="AlphaFoldDB" id="A0ABD3VWY5"/>
<evidence type="ECO:0000313" key="4">
    <source>
        <dbReference type="Proteomes" id="UP001634394"/>
    </source>
</evidence>
<evidence type="ECO:0000313" key="3">
    <source>
        <dbReference type="EMBL" id="KAL3865845.1"/>
    </source>
</evidence>
<keyword evidence="4" id="KW-1185">Reference proteome</keyword>
<gene>
    <name evidence="3" type="ORF">ACJMK2_043194</name>
</gene>
<feature type="domain" description="Ig-like" evidence="2">
    <location>
        <begin position="116"/>
        <end position="229"/>
    </location>
</feature>
<dbReference type="EMBL" id="JBJQND010000009">
    <property type="protein sequence ID" value="KAL3865845.1"/>
    <property type="molecule type" value="Genomic_DNA"/>
</dbReference>